<keyword evidence="1" id="KW-1185">Reference proteome</keyword>
<dbReference type="CDD" id="cd01671">
    <property type="entry name" value="CARD"/>
    <property type="match status" value="1"/>
</dbReference>
<dbReference type="PANTHER" id="PTHR15034">
    <property type="entry name" value="DEATH DOMAIN-CONTAINING PROTEIN CRADD"/>
    <property type="match status" value="1"/>
</dbReference>
<name>A0A1L8HRI0_XENLA</name>
<evidence type="ECO:0000313" key="2">
    <source>
        <dbReference type="RefSeq" id="XP_018099956.1"/>
    </source>
</evidence>
<organism evidence="1 2">
    <name type="scientific">Xenopus laevis</name>
    <name type="common">African clawed frog</name>
    <dbReference type="NCBI Taxonomy" id="8355"/>
    <lineage>
        <taxon>Eukaryota</taxon>
        <taxon>Metazoa</taxon>
        <taxon>Chordata</taxon>
        <taxon>Craniata</taxon>
        <taxon>Vertebrata</taxon>
        <taxon>Euteleostomi</taxon>
        <taxon>Amphibia</taxon>
        <taxon>Batrachia</taxon>
        <taxon>Anura</taxon>
        <taxon>Pipoidea</taxon>
        <taxon>Pipidae</taxon>
        <taxon>Xenopodinae</taxon>
        <taxon>Xenopus</taxon>
        <taxon>Xenopus</taxon>
    </lineage>
</organism>
<reference evidence="2" key="1">
    <citation type="submission" date="2025-08" db="UniProtKB">
        <authorList>
            <consortium name="RefSeq"/>
        </authorList>
    </citation>
    <scope>IDENTIFICATION</scope>
    <source>
        <strain evidence="2">J_2021</strain>
        <tissue evidence="2">Erythrocytes</tissue>
    </source>
</reference>
<dbReference type="SUPFAM" id="SSF47986">
    <property type="entry name" value="DEATH domain"/>
    <property type="match status" value="1"/>
</dbReference>
<dbReference type="InterPro" id="IPR001315">
    <property type="entry name" value="CARD"/>
</dbReference>
<dbReference type="OrthoDB" id="9937255at2759"/>
<sequence>MNLSKKKVTFSEAPVVLGSAGKHVHSGILQHYHPFIVKNLRLTSHLYRKLKEHGILTTEQIGLLELEEFPDMRIYKLLEILKSASAHTFTMFCAILHETGQHHLAQTLQKAASDNGPLLPNISLFLQPKQVQNETLSWQHGYDRAIKEENIQKRRKMQGMRSKYLANLQDIEERIALAKWERDLVIRERNIIWNENQALQNLNTELQSLIVKLRETTLNSKAKHLGITADYIGRKAKRLQPVTHLNLTYT</sequence>
<proteinExistence type="predicted"/>
<dbReference type="GO" id="GO:0002020">
    <property type="term" value="F:protease binding"/>
    <property type="evidence" value="ECO:0007669"/>
    <property type="project" value="InterPro"/>
</dbReference>
<dbReference type="GeneID" id="108707279"/>
<dbReference type="GO" id="GO:0042981">
    <property type="term" value="P:regulation of apoptotic process"/>
    <property type="evidence" value="ECO:0007669"/>
    <property type="project" value="InterPro"/>
</dbReference>
<dbReference type="GO" id="GO:0070513">
    <property type="term" value="F:death domain binding"/>
    <property type="evidence" value="ECO:0007669"/>
    <property type="project" value="InterPro"/>
</dbReference>
<dbReference type="Gene3D" id="1.10.533.10">
    <property type="entry name" value="Death Domain, Fas"/>
    <property type="match status" value="1"/>
</dbReference>
<dbReference type="Bgee" id="108707279">
    <property type="expression patterns" value="Expressed in zone of skin and 3 other cell types or tissues"/>
</dbReference>
<gene>
    <name evidence="2" type="primary">LOC108707279</name>
</gene>
<dbReference type="OMA" id="HVEMENW"/>
<dbReference type="AlphaFoldDB" id="A0A1L8HRI0"/>
<protein>
    <submittedName>
        <fullName evidence="2">Uncharacterized protein LOC108707279</fullName>
    </submittedName>
</protein>
<dbReference type="PaxDb" id="8355-A0A1L8HRI0"/>
<dbReference type="PROSITE" id="PS50209">
    <property type="entry name" value="CARD"/>
    <property type="match status" value="1"/>
</dbReference>
<dbReference type="InterPro" id="IPR011029">
    <property type="entry name" value="DEATH-like_dom_sf"/>
</dbReference>
<dbReference type="Proteomes" id="UP000186698">
    <property type="component" value="Chromosome 1S"/>
</dbReference>
<dbReference type="RefSeq" id="XP_018099956.1">
    <property type="nucleotide sequence ID" value="XM_018244467.2"/>
</dbReference>
<dbReference type="InterPro" id="IPR037939">
    <property type="entry name" value="CRADD"/>
</dbReference>
<dbReference type="PANTHER" id="PTHR15034:SF5">
    <property type="entry name" value="DEATH DOMAIN-CONTAINING PROTEIN CRADD"/>
    <property type="match status" value="1"/>
</dbReference>
<dbReference type="KEGG" id="xla:108707279"/>
<evidence type="ECO:0000313" key="1">
    <source>
        <dbReference type="Proteomes" id="UP000186698"/>
    </source>
</evidence>
<accession>A0A1L8HRI0</accession>